<keyword evidence="4" id="KW-0677">Repeat</keyword>
<keyword evidence="7 11" id="KW-0472">Membrane</keyword>
<dbReference type="SMART" id="SM00060">
    <property type="entry name" value="FN3"/>
    <property type="match status" value="6"/>
</dbReference>
<feature type="transmembrane region" description="Helical" evidence="11">
    <location>
        <begin position="923"/>
        <end position="945"/>
    </location>
</feature>
<dbReference type="SUPFAM" id="SSF48726">
    <property type="entry name" value="Immunoglobulin"/>
    <property type="match status" value="3"/>
</dbReference>
<feature type="domain" description="Fibronectin type-III" evidence="13">
    <location>
        <begin position="280"/>
        <end position="380"/>
    </location>
</feature>
<dbReference type="Pfam" id="PF00041">
    <property type="entry name" value="fn3"/>
    <property type="match status" value="4"/>
</dbReference>
<dbReference type="InterPro" id="IPR036179">
    <property type="entry name" value="Ig-like_dom_sf"/>
</dbReference>
<feature type="compositionally biased region" description="Basic and acidic residues" evidence="10">
    <location>
        <begin position="1224"/>
        <end position="1242"/>
    </location>
</feature>
<feature type="domain" description="Fibronectin type-III" evidence="13">
    <location>
        <begin position="485"/>
        <end position="579"/>
    </location>
</feature>
<sequence length="1266" mass="138018">PPRWIVEPTDRAFAQGSDSRIECKADGFPKPTVTWKKAAGDGPMDYRDLKGSAPGMRVEDGALVIAAVPKQAEGYYLCEANNGIGAGLSAVIYLSVQAPPQFEIKFRNQTARRGEPAILQCEAKGEKPIGILWSRDGKRLDPKADPRYTIREEILSNGVLSDLSVKRAERSDSAVFACVATNAFGSDETSINLIVQEPPETPFGLKVLDKSGRSVQLAWNEPYSGNSPITRSRISNHGWRIQSPTATTYHLRLVAENEIGTSEASQSVTIITAEEAPSGPPQSIQVEPVDQHTLKVTWKPPLREEWNGDIMGYYVGYKLASSDKPYLFETVEFSREVGKEHHLMVSNLKTYTEYSVVVQAFNRVGPGPMSKEITQHTAEGKPDQPPQDISCTTLTSQSIRVSWISPPLASANGVIKGYKVIYGPASTWYDDKTKEVKVTAASEIILHGLKKYTDYNITILAYTNGGDGKASEAISCHTEQDVPGSPMAVKASVMSVDSVLLSWQPPSQPNGIVTQYTVYSRTIEPKESEPKAQKIPNFQANYEISGLKRKERYEFWVTASTAIGEGSASKAVTISPSNKVPAKIASFAEKITATHREEVKLPCQSVGVPAPEIKWKVKGQPLTQSDRLRLLPDGSLLIKEVQAPPQPPSISLSGTTGTSITVRLKSPMDSAPLHGMTVHYKQDFGEWETTQITPTTNEYTLEGLSCGTRYQLYATSFNGIGTGEASDILNTRTKGAKPGVPPAQKFIEVSQNSVTLHLSAWDDGGCPMLYFVVEYKARHQGEWTMVSNSVKPSGNYVVLDLTPATWYQLRVTAHNNVGFTQAEFEFATLTIMGNILAPPSREDSRDFASEWITFISGNLNLVVPVVTAVIVIFTALITICALRRGKTDNIHKAKIGPVRTNDYGRGMMELLPWLPEWVDYNMLIAGLAMVVIITVGIVVICVAVARRNRGPESVRLRDEGLYAQPDMRGMTLKREYRDELGYIAPPNRKLPPVPGSNYSTCDRIKKGQATWNPKRIAASAGGPHTYEELAGESTYYDGKPPVPPHAHDDSYSRPINGGPGGPDEEICPYATFHLLGFREENMDPSKLAQTLPHPPGHGHHRGGSQSAPRGTSTTRYGRGPVGSGVVSSVAGGGTVGPNGIVLPPNNVFSPEYDDPANIEDEYGYNSPNRRGSLGRRSMGSMRTVPIPESPSPPPPPPPRPTESGTPNSTPSHSQNNQSTNSANDSKESNELSEAECDRDPLIRNRNSIGGASPGSNTEEMRRLLEK</sequence>
<dbReference type="InterPro" id="IPR003599">
    <property type="entry name" value="Ig_sub"/>
</dbReference>
<dbReference type="FunFam" id="2.60.40.10:FF:000394">
    <property type="entry name" value="Down syndrome cell adhesion molecule, isoform J"/>
    <property type="match status" value="1"/>
</dbReference>
<comment type="caution">
    <text evidence="14">The sequence shown here is derived from an EMBL/GenBank/DDBJ whole genome shotgun (WGS) entry which is preliminary data.</text>
</comment>
<dbReference type="PANTHER" id="PTHR13817:SF166">
    <property type="entry name" value="NEURONAL IGCAM-RELATED"/>
    <property type="match status" value="1"/>
</dbReference>
<feature type="compositionally biased region" description="Acidic residues" evidence="10">
    <location>
        <begin position="1151"/>
        <end position="1162"/>
    </location>
</feature>
<keyword evidence="3" id="KW-0732">Signal</keyword>
<dbReference type="FunFam" id="2.60.40.10:FF:000104">
    <property type="entry name" value="Down syndrome cell adhesion molecule b"/>
    <property type="match status" value="1"/>
</dbReference>
<dbReference type="Pfam" id="PF12355">
    <property type="entry name" value="Dscam_C"/>
    <property type="match status" value="1"/>
</dbReference>
<evidence type="ECO:0000256" key="9">
    <source>
        <dbReference type="ARBA" id="ARBA00023319"/>
    </source>
</evidence>
<evidence type="ECO:0000313" key="14">
    <source>
        <dbReference type="EMBL" id="ODM89654.1"/>
    </source>
</evidence>
<evidence type="ECO:0000256" key="4">
    <source>
        <dbReference type="ARBA" id="ARBA00022737"/>
    </source>
</evidence>
<dbReference type="EMBL" id="LJIJ01002479">
    <property type="protein sequence ID" value="ODM89654.1"/>
    <property type="molecule type" value="Genomic_DNA"/>
</dbReference>
<dbReference type="GO" id="GO:0009653">
    <property type="term" value="P:anatomical structure morphogenesis"/>
    <property type="evidence" value="ECO:0007669"/>
    <property type="project" value="UniProtKB-ARBA"/>
</dbReference>
<dbReference type="GO" id="GO:0016020">
    <property type="term" value="C:membrane"/>
    <property type="evidence" value="ECO:0007669"/>
    <property type="project" value="UniProtKB-SubCell"/>
</dbReference>
<feature type="non-terminal residue" evidence="14">
    <location>
        <position position="1"/>
    </location>
</feature>
<feature type="compositionally biased region" description="Polar residues" evidence="10">
    <location>
        <begin position="1207"/>
        <end position="1223"/>
    </location>
</feature>
<keyword evidence="15" id="KW-1185">Reference proteome</keyword>
<evidence type="ECO:0000256" key="8">
    <source>
        <dbReference type="ARBA" id="ARBA00023157"/>
    </source>
</evidence>
<keyword evidence="9" id="KW-0393">Immunoglobulin domain</keyword>
<feature type="compositionally biased region" description="Polar residues" evidence="10">
    <location>
        <begin position="1244"/>
        <end position="1257"/>
    </location>
</feature>
<dbReference type="Pfam" id="PF25059">
    <property type="entry name" value="FN3_DSCAM-DSCAML_C"/>
    <property type="match status" value="1"/>
</dbReference>
<dbReference type="InterPro" id="IPR007110">
    <property type="entry name" value="Ig-like_dom"/>
</dbReference>
<evidence type="ECO:0000256" key="3">
    <source>
        <dbReference type="ARBA" id="ARBA00022729"/>
    </source>
</evidence>
<evidence type="ECO:0000256" key="6">
    <source>
        <dbReference type="ARBA" id="ARBA00022989"/>
    </source>
</evidence>
<feature type="region of interest" description="Disordered" evidence="10">
    <location>
        <begin position="1085"/>
        <end position="1266"/>
    </location>
</feature>
<feature type="domain" description="Ig-like" evidence="12">
    <location>
        <begin position="2"/>
        <end position="95"/>
    </location>
</feature>
<dbReference type="OMA" id="LYYVVEY"/>
<dbReference type="OrthoDB" id="5982258at2759"/>
<reference evidence="14 15" key="1">
    <citation type="journal article" date="2016" name="Genome Biol. Evol.">
        <title>Gene Family Evolution Reflects Adaptation to Soil Environmental Stressors in the Genome of the Collembolan Orchesella cincta.</title>
        <authorList>
            <person name="Faddeeva-Vakhrusheva A."/>
            <person name="Derks M.F."/>
            <person name="Anvar S.Y."/>
            <person name="Agamennone V."/>
            <person name="Suring W."/>
            <person name="Smit S."/>
            <person name="van Straalen N.M."/>
            <person name="Roelofs D."/>
        </authorList>
    </citation>
    <scope>NUCLEOTIDE SEQUENCE [LARGE SCALE GENOMIC DNA]</scope>
    <source>
        <tissue evidence="14">Mixed pool</tissue>
    </source>
</reference>
<evidence type="ECO:0000256" key="11">
    <source>
        <dbReference type="SAM" id="Phobius"/>
    </source>
</evidence>
<dbReference type="InterPro" id="IPR003598">
    <property type="entry name" value="Ig_sub2"/>
</dbReference>
<evidence type="ECO:0000256" key="2">
    <source>
        <dbReference type="ARBA" id="ARBA00022692"/>
    </source>
</evidence>
<dbReference type="InterPro" id="IPR013098">
    <property type="entry name" value="Ig_I-set"/>
</dbReference>
<feature type="domain" description="Fibronectin type-III" evidence="13">
    <location>
        <begin position="740"/>
        <end position="834"/>
    </location>
</feature>
<keyword evidence="8" id="KW-1015">Disulfide bond</keyword>
<dbReference type="STRING" id="48709.A0A1D2M9T7"/>
<evidence type="ECO:0000313" key="15">
    <source>
        <dbReference type="Proteomes" id="UP000094527"/>
    </source>
</evidence>
<dbReference type="Gene3D" id="2.60.40.10">
    <property type="entry name" value="Immunoglobulins"/>
    <property type="match status" value="9"/>
</dbReference>
<dbReference type="CDD" id="cd00063">
    <property type="entry name" value="FN3"/>
    <property type="match status" value="6"/>
</dbReference>
<evidence type="ECO:0000256" key="1">
    <source>
        <dbReference type="ARBA" id="ARBA00004167"/>
    </source>
</evidence>
<feature type="domain" description="Ig-like" evidence="12">
    <location>
        <begin position="100"/>
        <end position="192"/>
    </location>
</feature>
<keyword evidence="5" id="KW-0130">Cell adhesion</keyword>
<dbReference type="SUPFAM" id="SSF49265">
    <property type="entry name" value="Fibronectin type III"/>
    <property type="match status" value="3"/>
</dbReference>
<dbReference type="InterPro" id="IPR036116">
    <property type="entry name" value="FN3_sf"/>
</dbReference>
<evidence type="ECO:0000256" key="7">
    <source>
        <dbReference type="ARBA" id="ARBA00023136"/>
    </source>
</evidence>
<dbReference type="SMART" id="SM00409">
    <property type="entry name" value="IG"/>
    <property type="match status" value="3"/>
</dbReference>
<feature type="domain" description="Fibronectin type-III" evidence="13">
    <location>
        <begin position="644"/>
        <end position="736"/>
    </location>
</feature>
<feature type="region of interest" description="Disordered" evidence="10">
    <location>
        <begin position="1033"/>
        <end position="1064"/>
    </location>
</feature>
<dbReference type="AlphaFoldDB" id="A0A1D2M9T7"/>
<organism evidence="14 15">
    <name type="scientific">Orchesella cincta</name>
    <name type="common">Springtail</name>
    <name type="synonym">Podura cincta</name>
    <dbReference type="NCBI Taxonomy" id="48709"/>
    <lineage>
        <taxon>Eukaryota</taxon>
        <taxon>Metazoa</taxon>
        <taxon>Ecdysozoa</taxon>
        <taxon>Arthropoda</taxon>
        <taxon>Hexapoda</taxon>
        <taxon>Collembola</taxon>
        <taxon>Entomobryomorpha</taxon>
        <taxon>Entomobryoidea</taxon>
        <taxon>Orchesellidae</taxon>
        <taxon>Orchesellinae</taxon>
        <taxon>Orchesella</taxon>
    </lineage>
</organism>
<keyword evidence="2 11" id="KW-0812">Transmembrane</keyword>
<dbReference type="Pfam" id="PF13927">
    <property type="entry name" value="Ig_3"/>
    <property type="match status" value="1"/>
</dbReference>
<dbReference type="FunFam" id="2.60.40.10:FF:000498">
    <property type="entry name" value="Down syndrome cell adhesion molecule, isoform J"/>
    <property type="match status" value="1"/>
</dbReference>
<keyword evidence="6 11" id="KW-1133">Transmembrane helix</keyword>
<feature type="domain" description="Fibronectin type-III" evidence="13">
    <location>
        <begin position="385"/>
        <end position="481"/>
    </location>
</feature>
<proteinExistence type="predicted"/>
<dbReference type="FunFam" id="2.60.40.10:FF:000719">
    <property type="entry name" value="nephrin isoform X1"/>
    <property type="match status" value="1"/>
</dbReference>
<feature type="transmembrane region" description="Helical" evidence="11">
    <location>
        <begin position="861"/>
        <end position="882"/>
    </location>
</feature>
<protein>
    <submittedName>
        <fullName evidence="14">Down syndrome cell adhesion molecule-like protein Dscam2</fullName>
    </submittedName>
</protein>
<evidence type="ECO:0000256" key="10">
    <source>
        <dbReference type="SAM" id="MobiDB-lite"/>
    </source>
</evidence>
<accession>A0A1D2M9T7</accession>
<dbReference type="PROSITE" id="PS50853">
    <property type="entry name" value="FN3"/>
    <property type="match status" value="5"/>
</dbReference>
<feature type="compositionally biased region" description="Polar residues" evidence="10">
    <location>
        <begin position="1104"/>
        <end position="1115"/>
    </location>
</feature>
<dbReference type="InterPro" id="IPR021012">
    <property type="entry name" value="Dscam1_C"/>
</dbReference>
<dbReference type="Proteomes" id="UP000094527">
    <property type="component" value="Unassembled WGS sequence"/>
</dbReference>
<dbReference type="InterPro" id="IPR003961">
    <property type="entry name" value="FN3_dom"/>
</dbReference>
<dbReference type="GO" id="GO:0007155">
    <property type="term" value="P:cell adhesion"/>
    <property type="evidence" value="ECO:0007669"/>
    <property type="project" value="UniProtKB-KW"/>
</dbReference>
<dbReference type="PANTHER" id="PTHR13817">
    <property type="entry name" value="TITIN"/>
    <property type="match status" value="1"/>
</dbReference>
<dbReference type="Pfam" id="PF07679">
    <property type="entry name" value="I-set"/>
    <property type="match status" value="2"/>
</dbReference>
<dbReference type="InterPro" id="IPR050964">
    <property type="entry name" value="Striated_Muscle_Regulatory"/>
</dbReference>
<comment type="subcellular location">
    <subcellularLocation>
        <location evidence="1">Membrane</location>
        <topology evidence="1">Single-pass membrane protein</topology>
    </subcellularLocation>
</comment>
<evidence type="ECO:0000259" key="12">
    <source>
        <dbReference type="PROSITE" id="PS50835"/>
    </source>
</evidence>
<name>A0A1D2M9T7_ORCCI</name>
<feature type="compositionally biased region" description="Low complexity" evidence="10">
    <location>
        <begin position="1169"/>
        <end position="1186"/>
    </location>
</feature>
<dbReference type="SMART" id="SM00408">
    <property type="entry name" value="IGc2"/>
    <property type="match status" value="2"/>
</dbReference>
<dbReference type="InterPro" id="IPR013783">
    <property type="entry name" value="Ig-like_fold"/>
</dbReference>
<evidence type="ECO:0000259" key="13">
    <source>
        <dbReference type="PROSITE" id="PS50853"/>
    </source>
</evidence>
<dbReference type="FunFam" id="2.60.40.10:FF:000093">
    <property type="entry name" value="Down syndrome cell adhesion molecule, isoform B"/>
    <property type="match status" value="1"/>
</dbReference>
<evidence type="ECO:0000256" key="5">
    <source>
        <dbReference type="ARBA" id="ARBA00022889"/>
    </source>
</evidence>
<dbReference type="InterPro" id="IPR056754">
    <property type="entry name" value="DSCAM/DSCAML_C"/>
</dbReference>
<feature type="compositionally biased region" description="Pro residues" evidence="10">
    <location>
        <begin position="1187"/>
        <end position="1200"/>
    </location>
</feature>
<dbReference type="GO" id="GO:0030154">
    <property type="term" value="P:cell differentiation"/>
    <property type="evidence" value="ECO:0007669"/>
    <property type="project" value="UniProtKB-ARBA"/>
</dbReference>
<gene>
    <name evidence="14" type="ORF">Ocin01_17028</name>
</gene>
<dbReference type="PROSITE" id="PS50835">
    <property type="entry name" value="IG_LIKE"/>
    <property type="match status" value="2"/>
</dbReference>